<dbReference type="Proteomes" id="UP000220106">
    <property type="component" value="Unassembled WGS sequence"/>
</dbReference>
<evidence type="ECO:0000313" key="3">
    <source>
        <dbReference type="Proteomes" id="UP000220106"/>
    </source>
</evidence>
<dbReference type="EMBL" id="NUEQ01000004">
    <property type="protein sequence ID" value="PEJ37744.1"/>
    <property type="molecule type" value="Genomic_DNA"/>
</dbReference>
<comment type="caution">
    <text evidence="2">The sequence shown here is derived from an EMBL/GenBank/DDBJ whole genome shotgun (WGS) entry which is preliminary data.</text>
</comment>
<accession>A0AAX0S715</accession>
<dbReference type="GO" id="GO:0006310">
    <property type="term" value="P:DNA recombination"/>
    <property type="evidence" value="ECO:0007669"/>
    <property type="project" value="UniProtKB-KW"/>
</dbReference>
<protein>
    <submittedName>
        <fullName evidence="2">Integrase</fullName>
    </submittedName>
</protein>
<gene>
    <name evidence="2" type="ORF">CN689_02305</name>
</gene>
<name>A0AAX0S715_9BACI</name>
<sequence>MHYHSLKEIQQLLVHTDIQTTMNIYANTTDNMKEKASQQFSKLMEDL</sequence>
<dbReference type="AlphaFoldDB" id="A0AAX0S715"/>
<dbReference type="InterPro" id="IPR013762">
    <property type="entry name" value="Integrase-like_cat_sf"/>
</dbReference>
<dbReference type="Gene3D" id="1.10.443.10">
    <property type="entry name" value="Intergrase catalytic core"/>
    <property type="match status" value="1"/>
</dbReference>
<evidence type="ECO:0000256" key="1">
    <source>
        <dbReference type="ARBA" id="ARBA00023172"/>
    </source>
</evidence>
<proteinExistence type="predicted"/>
<keyword evidence="1" id="KW-0233">DNA recombination</keyword>
<organism evidence="2 3">
    <name type="scientific">Peribacillus butanolivorans</name>
    <dbReference type="NCBI Taxonomy" id="421767"/>
    <lineage>
        <taxon>Bacteria</taxon>
        <taxon>Bacillati</taxon>
        <taxon>Bacillota</taxon>
        <taxon>Bacilli</taxon>
        <taxon>Bacillales</taxon>
        <taxon>Bacillaceae</taxon>
        <taxon>Peribacillus</taxon>
    </lineage>
</organism>
<dbReference type="InterPro" id="IPR011010">
    <property type="entry name" value="DNA_brk_join_enz"/>
</dbReference>
<reference evidence="2 3" key="1">
    <citation type="submission" date="2017-09" db="EMBL/GenBank/DDBJ databases">
        <title>Large-scale bioinformatics analysis of Bacillus genomes uncovers conserved roles of natural products in bacterial physiology.</title>
        <authorList>
            <consortium name="Agbiome Team Llc"/>
            <person name="Bleich R.M."/>
            <person name="Kirk G.J."/>
            <person name="Santa Maria K.C."/>
            <person name="Allen S.E."/>
            <person name="Farag S."/>
            <person name="Shank E.A."/>
            <person name="Bowers A."/>
        </authorList>
    </citation>
    <scope>NUCLEOTIDE SEQUENCE [LARGE SCALE GENOMIC DNA]</scope>
    <source>
        <strain evidence="2 3">AFS003229</strain>
    </source>
</reference>
<evidence type="ECO:0000313" key="2">
    <source>
        <dbReference type="EMBL" id="PEJ37744.1"/>
    </source>
</evidence>
<dbReference type="SUPFAM" id="SSF56349">
    <property type="entry name" value="DNA breaking-rejoining enzymes"/>
    <property type="match status" value="1"/>
</dbReference>
<dbReference type="GO" id="GO:0003677">
    <property type="term" value="F:DNA binding"/>
    <property type="evidence" value="ECO:0007669"/>
    <property type="project" value="InterPro"/>
</dbReference>
<dbReference type="RefSeq" id="WP_098174723.1">
    <property type="nucleotide sequence ID" value="NZ_CP030926.1"/>
</dbReference>
<dbReference type="GO" id="GO:0015074">
    <property type="term" value="P:DNA integration"/>
    <property type="evidence" value="ECO:0007669"/>
    <property type="project" value="InterPro"/>
</dbReference>